<feature type="transmembrane region" description="Helical" evidence="2">
    <location>
        <begin position="101"/>
        <end position="122"/>
    </location>
</feature>
<keyword evidence="5" id="KW-1185">Reference proteome</keyword>
<feature type="compositionally biased region" description="Polar residues" evidence="1">
    <location>
        <begin position="216"/>
        <end position="226"/>
    </location>
</feature>
<feature type="region of interest" description="Disordered" evidence="1">
    <location>
        <begin position="209"/>
        <end position="249"/>
    </location>
</feature>
<name>A0A553NC65_TIGCA</name>
<comment type="caution">
    <text evidence="4">The sequence shown here is derived from an EMBL/GenBank/DDBJ whole genome shotgun (WGS) entry which is preliminary data.</text>
</comment>
<protein>
    <submittedName>
        <fullName evidence="4">Uncharacterized protein</fullName>
    </submittedName>
</protein>
<dbReference type="EMBL" id="VCGU01000458">
    <property type="protein sequence ID" value="TRY63040.1"/>
    <property type="molecule type" value="Genomic_DNA"/>
</dbReference>
<dbReference type="Proteomes" id="UP000318571">
    <property type="component" value="Chromosome 10"/>
</dbReference>
<keyword evidence="3" id="KW-0732">Signal</keyword>
<feature type="chain" id="PRO_5022064980" evidence="3">
    <location>
        <begin position="24"/>
        <end position="376"/>
    </location>
</feature>
<dbReference type="AlphaFoldDB" id="A0A553NC65"/>
<evidence type="ECO:0000313" key="4">
    <source>
        <dbReference type="EMBL" id="TRY63040.1"/>
    </source>
</evidence>
<keyword evidence="2" id="KW-1133">Transmembrane helix</keyword>
<evidence type="ECO:0000256" key="3">
    <source>
        <dbReference type="SAM" id="SignalP"/>
    </source>
</evidence>
<feature type="compositionally biased region" description="Polar residues" evidence="1">
    <location>
        <begin position="235"/>
        <end position="249"/>
    </location>
</feature>
<evidence type="ECO:0000256" key="1">
    <source>
        <dbReference type="SAM" id="MobiDB-lite"/>
    </source>
</evidence>
<proteinExistence type="predicted"/>
<feature type="region of interest" description="Disordered" evidence="1">
    <location>
        <begin position="337"/>
        <end position="376"/>
    </location>
</feature>
<sequence length="376" mass="42040">MRYRTTILWLGFFGSFYLESILAQDIDEQEFEAEDNPENENGLLIQEHLRDNCTRCMLWKGHHCRRLQPCITCNETMPCGDSMECRYGICMSPTGDPLGKVIALITLTIFLLSLLTFCLRVFANSCGDRRCCVVQCAISLQCCCEWKAGRLRILPNSPGHNTHPRDSGGIDQQYRTNGRRASLYPPPPPTYVELFPEGRSETLELTFQANEEDESSPNTDQDQSDAISHPDIQQRRAQTAPVQRQRSSSEVVLERYFSNPSEGAAAAVFAARPQTCIWTSRQSLYLHQATPESLFATSVTEPPGEVATLNIPDQQVIEQAFVHANPRSLSLRLSSFESAPPQSTMSPVEFGQSLGEDWSSPETSAMTSVDETRVTS</sequence>
<keyword evidence="2" id="KW-0812">Transmembrane</keyword>
<accession>A0A553NC65</accession>
<evidence type="ECO:0000256" key="2">
    <source>
        <dbReference type="SAM" id="Phobius"/>
    </source>
</evidence>
<feature type="compositionally biased region" description="Polar residues" evidence="1">
    <location>
        <begin position="360"/>
        <end position="369"/>
    </location>
</feature>
<feature type="signal peptide" evidence="3">
    <location>
        <begin position="1"/>
        <end position="23"/>
    </location>
</feature>
<feature type="compositionally biased region" description="Polar residues" evidence="1">
    <location>
        <begin position="337"/>
        <end position="346"/>
    </location>
</feature>
<reference evidence="4 5" key="1">
    <citation type="journal article" date="2018" name="Nat. Ecol. Evol.">
        <title>Genomic signatures of mitonuclear coevolution across populations of Tigriopus californicus.</title>
        <authorList>
            <person name="Barreto F.S."/>
            <person name="Watson E.T."/>
            <person name="Lima T.G."/>
            <person name="Willett C.S."/>
            <person name="Edmands S."/>
            <person name="Li W."/>
            <person name="Burton R.S."/>
        </authorList>
    </citation>
    <scope>NUCLEOTIDE SEQUENCE [LARGE SCALE GENOMIC DNA]</scope>
    <source>
        <strain evidence="4 5">San Diego</strain>
    </source>
</reference>
<keyword evidence="2" id="KW-0472">Membrane</keyword>
<gene>
    <name evidence="4" type="ORF">TCAL_06284</name>
</gene>
<organism evidence="4 5">
    <name type="scientific">Tigriopus californicus</name>
    <name type="common">Marine copepod</name>
    <dbReference type="NCBI Taxonomy" id="6832"/>
    <lineage>
        <taxon>Eukaryota</taxon>
        <taxon>Metazoa</taxon>
        <taxon>Ecdysozoa</taxon>
        <taxon>Arthropoda</taxon>
        <taxon>Crustacea</taxon>
        <taxon>Multicrustacea</taxon>
        <taxon>Hexanauplia</taxon>
        <taxon>Copepoda</taxon>
        <taxon>Harpacticoida</taxon>
        <taxon>Harpacticidae</taxon>
        <taxon>Tigriopus</taxon>
    </lineage>
</organism>
<evidence type="ECO:0000313" key="5">
    <source>
        <dbReference type="Proteomes" id="UP000318571"/>
    </source>
</evidence>